<evidence type="ECO:0000256" key="1">
    <source>
        <dbReference type="SAM" id="MobiDB-lite"/>
    </source>
</evidence>
<name>A0ABR2VKE0_9FUNG</name>
<dbReference type="Pfam" id="PF00704">
    <property type="entry name" value="Glyco_hydro_18"/>
    <property type="match status" value="1"/>
</dbReference>
<protein>
    <recommendedName>
        <fullName evidence="2">GH18 domain-containing protein</fullName>
    </recommendedName>
</protein>
<dbReference type="SUPFAM" id="SSF51445">
    <property type="entry name" value="(Trans)glycosidases"/>
    <property type="match status" value="1"/>
</dbReference>
<dbReference type="PROSITE" id="PS51910">
    <property type="entry name" value="GH18_2"/>
    <property type="match status" value="1"/>
</dbReference>
<sequence length="151" mass="16603">MLQQSCGLSLSRSGPYNSHSTIGINKSKEREKKIYVVKRSSISTTENLSEDTQQGSLAADDKVVVGYYVPWGKVEPEQLSLDKVTHINYGFGVLTKKTADPTEITIDRYYDGNRIRKLKQVASAKGVKTLISLGGWTGSQTFSTVVRDAAL</sequence>
<reference evidence="3 4" key="1">
    <citation type="submission" date="2023-04" db="EMBL/GenBank/DDBJ databases">
        <title>Genome of Basidiobolus ranarum AG-B5.</title>
        <authorList>
            <person name="Stajich J.E."/>
            <person name="Carter-House D."/>
            <person name="Gryganskyi A."/>
        </authorList>
    </citation>
    <scope>NUCLEOTIDE SEQUENCE [LARGE SCALE GENOMIC DNA]</scope>
    <source>
        <strain evidence="3 4">AG-B5</strain>
    </source>
</reference>
<dbReference type="InterPro" id="IPR001223">
    <property type="entry name" value="Glyco_hydro18_cat"/>
</dbReference>
<dbReference type="EMBL" id="JASJQH010012237">
    <property type="protein sequence ID" value="KAK9660805.1"/>
    <property type="molecule type" value="Genomic_DNA"/>
</dbReference>
<evidence type="ECO:0000313" key="4">
    <source>
        <dbReference type="Proteomes" id="UP001479436"/>
    </source>
</evidence>
<evidence type="ECO:0000259" key="2">
    <source>
        <dbReference type="PROSITE" id="PS51910"/>
    </source>
</evidence>
<proteinExistence type="predicted"/>
<accession>A0ABR2VKE0</accession>
<dbReference type="Proteomes" id="UP001479436">
    <property type="component" value="Unassembled WGS sequence"/>
</dbReference>
<dbReference type="Gene3D" id="3.20.20.80">
    <property type="entry name" value="Glycosidases"/>
    <property type="match status" value="1"/>
</dbReference>
<organism evidence="3 4">
    <name type="scientific">Basidiobolus ranarum</name>
    <dbReference type="NCBI Taxonomy" id="34480"/>
    <lineage>
        <taxon>Eukaryota</taxon>
        <taxon>Fungi</taxon>
        <taxon>Fungi incertae sedis</taxon>
        <taxon>Zoopagomycota</taxon>
        <taxon>Entomophthoromycotina</taxon>
        <taxon>Basidiobolomycetes</taxon>
        <taxon>Basidiobolales</taxon>
        <taxon>Basidiobolaceae</taxon>
        <taxon>Basidiobolus</taxon>
    </lineage>
</organism>
<feature type="region of interest" description="Disordered" evidence="1">
    <location>
        <begin position="1"/>
        <end position="22"/>
    </location>
</feature>
<keyword evidence="4" id="KW-1185">Reference proteome</keyword>
<evidence type="ECO:0000313" key="3">
    <source>
        <dbReference type="EMBL" id="KAK9660805.1"/>
    </source>
</evidence>
<dbReference type="InterPro" id="IPR017853">
    <property type="entry name" value="GH"/>
</dbReference>
<feature type="non-terminal residue" evidence="3">
    <location>
        <position position="151"/>
    </location>
</feature>
<comment type="caution">
    <text evidence="3">The sequence shown here is derived from an EMBL/GenBank/DDBJ whole genome shotgun (WGS) entry which is preliminary data.</text>
</comment>
<feature type="domain" description="GH18" evidence="2">
    <location>
        <begin position="62"/>
        <end position="151"/>
    </location>
</feature>
<gene>
    <name evidence="3" type="ORF">K7432_018228</name>
</gene>